<evidence type="ECO:0000313" key="2">
    <source>
        <dbReference type="EMBL" id="KAK0711884.1"/>
    </source>
</evidence>
<reference evidence="2" key="1">
    <citation type="submission" date="2023-06" db="EMBL/GenBank/DDBJ databases">
        <title>Genome-scale phylogeny and comparative genomics of the fungal order Sordariales.</title>
        <authorList>
            <consortium name="Lawrence Berkeley National Laboratory"/>
            <person name="Hensen N."/>
            <person name="Bonometti L."/>
            <person name="Westerberg I."/>
            <person name="Brannstrom I.O."/>
            <person name="Guillou S."/>
            <person name="Cros-Aarteil S."/>
            <person name="Calhoun S."/>
            <person name="Haridas S."/>
            <person name="Kuo A."/>
            <person name="Mondo S."/>
            <person name="Pangilinan J."/>
            <person name="Riley R."/>
            <person name="Labutti K."/>
            <person name="Andreopoulos B."/>
            <person name="Lipzen A."/>
            <person name="Chen C."/>
            <person name="Yanf M."/>
            <person name="Daum C."/>
            <person name="Ng V."/>
            <person name="Clum A."/>
            <person name="Steindorff A."/>
            <person name="Ohm R."/>
            <person name="Martin F."/>
            <person name="Silar P."/>
            <person name="Natvig D."/>
            <person name="Lalanne C."/>
            <person name="Gautier V."/>
            <person name="Ament-Velasquez S.L."/>
            <person name="Kruys A."/>
            <person name="Hutchinson M.I."/>
            <person name="Powell A.J."/>
            <person name="Barry K."/>
            <person name="Miller A.N."/>
            <person name="Grigoriev I.V."/>
            <person name="Debuchy R."/>
            <person name="Gladieux P."/>
            <person name="Thoren M.H."/>
            <person name="Johannesson H."/>
        </authorList>
    </citation>
    <scope>NUCLEOTIDE SEQUENCE</scope>
    <source>
        <strain evidence="2">SMH4607-1</strain>
    </source>
</reference>
<feature type="transmembrane region" description="Helical" evidence="1">
    <location>
        <begin position="71"/>
        <end position="88"/>
    </location>
</feature>
<organism evidence="2 3">
    <name type="scientific">Lasiosphaeris hirsuta</name>
    <dbReference type="NCBI Taxonomy" id="260670"/>
    <lineage>
        <taxon>Eukaryota</taxon>
        <taxon>Fungi</taxon>
        <taxon>Dikarya</taxon>
        <taxon>Ascomycota</taxon>
        <taxon>Pezizomycotina</taxon>
        <taxon>Sordariomycetes</taxon>
        <taxon>Sordariomycetidae</taxon>
        <taxon>Sordariales</taxon>
        <taxon>Lasiosphaeriaceae</taxon>
        <taxon>Lasiosphaeris</taxon>
    </lineage>
</organism>
<keyword evidence="3" id="KW-1185">Reference proteome</keyword>
<name>A0AA40A9T8_9PEZI</name>
<proteinExistence type="predicted"/>
<dbReference type="EMBL" id="JAUKUA010000005">
    <property type="protein sequence ID" value="KAK0711884.1"/>
    <property type="molecule type" value="Genomic_DNA"/>
</dbReference>
<gene>
    <name evidence="2" type="ORF">B0H67DRAFT_586496</name>
</gene>
<keyword evidence="1" id="KW-0812">Transmembrane</keyword>
<sequence length="92" mass="10199">MAVLVAKRRLSNPALEELDGEHNGMFILTVVFSVLGRAASIVCCIIGNGVSIAAIQSRLNIRVVHCSTRKYLVWFCFAVMTLLLQQNVSHHF</sequence>
<keyword evidence="1" id="KW-1133">Transmembrane helix</keyword>
<protein>
    <submittedName>
        <fullName evidence="2">Uncharacterized protein</fullName>
    </submittedName>
</protein>
<comment type="caution">
    <text evidence="2">The sequence shown here is derived from an EMBL/GenBank/DDBJ whole genome shotgun (WGS) entry which is preliminary data.</text>
</comment>
<evidence type="ECO:0000313" key="3">
    <source>
        <dbReference type="Proteomes" id="UP001172102"/>
    </source>
</evidence>
<feature type="transmembrane region" description="Helical" evidence="1">
    <location>
        <begin position="25"/>
        <end position="50"/>
    </location>
</feature>
<keyword evidence="1" id="KW-0472">Membrane</keyword>
<evidence type="ECO:0000256" key="1">
    <source>
        <dbReference type="SAM" id="Phobius"/>
    </source>
</evidence>
<dbReference type="Proteomes" id="UP001172102">
    <property type="component" value="Unassembled WGS sequence"/>
</dbReference>
<accession>A0AA40A9T8</accession>
<feature type="non-terminal residue" evidence="2">
    <location>
        <position position="92"/>
    </location>
</feature>
<dbReference type="AlphaFoldDB" id="A0AA40A9T8"/>